<feature type="transmembrane region" description="Helical" evidence="6">
    <location>
        <begin position="136"/>
        <end position="157"/>
    </location>
</feature>
<evidence type="ECO:0000256" key="6">
    <source>
        <dbReference type="SAM" id="Phobius"/>
    </source>
</evidence>
<dbReference type="EMBL" id="JAGRRH010000020">
    <property type="protein sequence ID" value="KAG7347953.1"/>
    <property type="molecule type" value="Genomic_DNA"/>
</dbReference>
<dbReference type="Proteomes" id="UP000693970">
    <property type="component" value="Unassembled WGS sequence"/>
</dbReference>
<evidence type="ECO:0000256" key="5">
    <source>
        <dbReference type="ARBA" id="ARBA00023136"/>
    </source>
</evidence>
<dbReference type="InterPro" id="IPR003439">
    <property type="entry name" value="ABC_transporter-like_ATP-bd"/>
</dbReference>
<feature type="transmembrane region" description="Helical" evidence="6">
    <location>
        <begin position="261"/>
        <end position="281"/>
    </location>
</feature>
<sequence>MCLLRQKAIYFFCALVLSTEVASGFWNGHGGIRMHIVETLHRQNVVRTSLIDSGRRRGVFVSTQCNTRTNLTKVTTHFSPGRWFKKLPLLPKILQVIGKLKHLLSPIVVTFLLTIMVCDPAHALSSAASSYPTKLGARNLLSAAVVLATIAILPLSLGGMGPLARSLAISASRCALQVSLLGSIVLQKMVIITQPAYVIAWIFGVGIIAGRESISRIQYVYPTLERNMYLSVLIGGLTVLGLTLGWQLLGNVQPWYDPRTWISIAGMLFGNTLTASALSAATITKQFATQADATELRLLRGATMQQAIRPLMEESYRTALTPTINGLAATGIVHIPGMMTGQILAGQSPQQAAMYQILINFLIATVATFTSHLVVRSSVAALVDVRGNRLRSDEVCNRENVESDLKPAVLIVENLNVPRAGIQIDSLKLKIGDRIAVTGKSGVGKSQLLRTIVGLENSMKGFQISLLGDKITPQDLPKFRQSAVLVPQNVPYLEGTPRQLCQEIRKYGAYGKSKKDAGYSETVPVAWAMKWGLAEETFDIPWSTLSGGQAQRASLAIALSIQPKVLLLDEATSALDEETSRLVEESLIQSEIPIMVVTHSQQQLRRFCTHQIDLEQGSSPDFVQTV</sequence>
<feature type="domain" description="ABC transporter" evidence="8">
    <location>
        <begin position="390"/>
        <end position="626"/>
    </location>
</feature>
<accession>A0A9K3PHW4</accession>
<dbReference type="InterPro" id="IPR017871">
    <property type="entry name" value="ABC_transporter-like_CS"/>
</dbReference>
<dbReference type="SMART" id="SM00382">
    <property type="entry name" value="AAA"/>
    <property type="match status" value="1"/>
</dbReference>
<dbReference type="PROSITE" id="PS00211">
    <property type="entry name" value="ABC_TRANSPORTER_1"/>
    <property type="match status" value="1"/>
</dbReference>
<evidence type="ECO:0000256" key="7">
    <source>
        <dbReference type="SAM" id="SignalP"/>
    </source>
</evidence>
<dbReference type="InterPro" id="IPR005226">
    <property type="entry name" value="UPF0014_fam"/>
</dbReference>
<evidence type="ECO:0000313" key="9">
    <source>
        <dbReference type="EMBL" id="KAG7347953.1"/>
    </source>
</evidence>
<feature type="transmembrane region" description="Helical" evidence="6">
    <location>
        <begin position="357"/>
        <end position="375"/>
    </location>
</feature>
<gene>
    <name evidence="9" type="ORF">IV203_016658</name>
</gene>
<dbReference type="PANTHER" id="PTHR30028">
    <property type="entry name" value="UPF0014 INNER MEMBRANE PROTEIN YBBM-RELATED"/>
    <property type="match status" value="1"/>
</dbReference>
<dbReference type="PANTHER" id="PTHR30028:SF0">
    <property type="entry name" value="PROTEIN ALUMINUM SENSITIVE 3"/>
    <property type="match status" value="1"/>
</dbReference>
<dbReference type="Pfam" id="PF00005">
    <property type="entry name" value="ABC_tran"/>
    <property type="match status" value="1"/>
</dbReference>
<evidence type="ECO:0000259" key="8">
    <source>
        <dbReference type="PROSITE" id="PS50893"/>
    </source>
</evidence>
<name>A0A9K3PHW4_9STRA</name>
<evidence type="ECO:0000256" key="4">
    <source>
        <dbReference type="ARBA" id="ARBA00022989"/>
    </source>
</evidence>
<keyword evidence="10" id="KW-1185">Reference proteome</keyword>
<evidence type="ECO:0000256" key="3">
    <source>
        <dbReference type="ARBA" id="ARBA00022692"/>
    </source>
</evidence>
<evidence type="ECO:0000256" key="1">
    <source>
        <dbReference type="ARBA" id="ARBA00004141"/>
    </source>
</evidence>
<dbReference type="OrthoDB" id="6593433at2759"/>
<protein>
    <submittedName>
        <fullName evidence="9">ABC transporter</fullName>
    </submittedName>
</protein>
<feature type="transmembrane region" description="Helical" evidence="6">
    <location>
        <begin position="189"/>
        <end position="209"/>
    </location>
</feature>
<keyword evidence="4 6" id="KW-1133">Transmembrane helix</keyword>
<dbReference type="GO" id="GO:0005886">
    <property type="term" value="C:plasma membrane"/>
    <property type="evidence" value="ECO:0007669"/>
    <property type="project" value="TreeGrafter"/>
</dbReference>
<comment type="caution">
    <text evidence="9">The sequence shown here is derived from an EMBL/GenBank/DDBJ whole genome shotgun (WGS) entry which is preliminary data.</text>
</comment>
<feature type="chain" id="PRO_5039903303" evidence="7">
    <location>
        <begin position="25"/>
        <end position="626"/>
    </location>
</feature>
<comment type="similarity">
    <text evidence="2">Belongs to the UPF0014 family.</text>
</comment>
<evidence type="ECO:0000256" key="2">
    <source>
        <dbReference type="ARBA" id="ARBA00005268"/>
    </source>
</evidence>
<reference evidence="9" key="2">
    <citation type="submission" date="2021-04" db="EMBL/GenBank/DDBJ databases">
        <authorList>
            <person name="Podell S."/>
        </authorList>
    </citation>
    <scope>NUCLEOTIDE SEQUENCE</scope>
    <source>
        <strain evidence="9">Hildebrandi</strain>
    </source>
</reference>
<dbReference type="GO" id="GO:0016887">
    <property type="term" value="F:ATP hydrolysis activity"/>
    <property type="evidence" value="ECO:0007669"/>
    <property type="project" value="InterPro"/>
</dbReference>
<dbReference type="Pfam" id="PF03649">
    <property type="entry name" value="UPF0014"/>
    <property type="match status" value="1"/>
</dbReference>
<dbReference type="GO" id="GO:0005524">
    <property type="term" value="F:ATP binding"/>
    <property type="evidence" value="ECO:0007669"/>
    <property type="project" value="InterPro"/>
</dbReference>
<proteinExistence type="inferred from homology"/>
<evidence type="ECO:0000313" key="10">
    <source>
        <dbReference type="Proteomes" id="UP000693970"/>
    </source>
</evidence>
<comment type="subcellular location">
    <subcellularLocation>
        <location evidence="1">Membrane</location>
        <topology evidence="1">Multi-pass membrane protein</topology>
    </subcellularLocation>
</comment>
<keyword evidence="7" id="KW-0732">Signal</keyword>
<keyword evidence="3 6" id="KW-0812">Transmembrane</keyword>
<feature type="transmembrane region" description="Helical" evidence="6">
    <location>
        <begin position="229"/>
        <end position="249"/>
    </location>
</feature>
<reference evidence="9" key="1">
    <citation type="journal article" date="2021" name="Sci. Rep.">
        <title>Diploid genomic architecture of Nitzschia inconspicua, an elite biomass production diatom.</title>
        <authorList>
            <person name="Oliver A."/>
            <person name="Podell S."/>
            <person name="Pinowska A."/>
            <person name="Traller J.C."/>
            <person name="Smith S.R."/>
            <person name="McClure R."/>
            <person name="Beliaev A."/>
            <person name="Bohutskyi P."/>
            <person name="Hill E.A."/>
            <person name="Rabines A."/>
            <person name="Zheng H."/>
            <person name="Allen L.Z."/>
            <person name="Kuo A."/>
            <person name="Grigoriev I.V."/>
            <person name="Allen A.E."/>
            <person name="Hazlebeck D."/>
            <person name="Allen E.E."/>
        </authorList>
    </citation>
    <scope>NUCLEOTIDE SEQUENCE</scope>
    <source>
        <strain evidence="9">Hildebrandi</strain>
    </source>
</reference>
<dbReference type="InterPro" id="IPR003593">
    <property type="entry name" value="AAA+_ATPase"/>
</dbReference>
<keyword evidence="5 6" id="KW-0472">Membrane</keyword>
<organism evidence="9 10">
    <name type="scientific">Nitzschia inconspicua</name>
    <dbReference type="NCBI Taxonomy" id="303405"/>
    <lineage>
        <taxon>Eukaryota</taxon>
        <taxon>Sar</taxon>
        <taxon>Stramenopiles</taxon>
        <taxon>Ochrophyta</taxon>
        <taxon>Bacillariophyta</taxon>
        <taxon>Bacillariophyceae</taxon>
        <taxon>Bacillariophycidae</taxon>
        <taxon>Bacillariales</taxon>
        <taxon>Bacillariaceae</taxon>
        <taxon>Nitzschia</taxon>
    </lineage>
</organism>
<feature type="signal peptide" evidence="7">
    <location>
        <begin position="1"/>
        <end position="24"/>
    </location>
</feature>
<dbReference type="AlphaFoldDB" id="A0A9K3PHW4"/>
<dbReference type="PROSITE" id="PS50893">
    <property type="entry name" value="ABC_TRANSPORTER_2"/>
    <property type="match status" value="1"/>
</dbReference>